<sequence>MLYKNLKAQPDVLSPDPPVSKQVFWGLVSVVLGLFSLSVLNGCRIEPDYSDNDIDDEVNEIDIDLWVDSSIVKCRTDTKFFLDYLSGLNPEQMKNFIEKIIFDGVAFRNLAADGQTVVLLNLIEKYKPNVGSIGYLVLSSVLPWYALDELFAPDASLKNLEKQCREYNILYAERFRDRAELEQCLAARINAKNNTLLPEQNIALLIYNRADYNGAFNGIGNYSPISQLLNRQPAYQVLYYEVDFDTEIPDTFTEVGRQRPVDLTIFAGHGQKDKQILSLSKSIDFNEVQRTPNDLTDSEQQEIARLTREHFGSVIYQAVGGDKMRLMLNLTSLVDEVIRGLVSAESVEEILNEVIAINPDKLKNFVLYNYAVTYDEYRKNNYIYRNEDNFFLDTTDADILQTGKPIFNGPIILLGCSNGEGGAAEVNLANTMAQATGQQVFSASGVASNYTTLYFNEKTNKLENVIFGKTETYIARPERSVMIIDYKDVVPYRR</sequence>
<keyword evidence="2" id="KW-1185">Reference proteome</keyword>
<organism evidence="1 2">
    <name type="scientific">Termititenax aidoneus</name>
    <dbReference type="NCBI Taxonomy" id="2218524"/>
    <lineage>
        <taxon>Bacteria</taxon>
        <taxon>Bacillati</taxon>
        <taxon>Candidatus Margulisiibacteriota</taxon>
        <taxon>Candidatus Termititenacia</taxon>
        <taxon>Candidatus Termititenacales</taxon>
        <taxon>Candidatus Termititenacaceae</taxon>
        <taxon>Candidatus Termititenax</taxon>
    </lineage>
</organism>
<dbReference type="Proteomes" id="UP000269352">
    <property type="component" value="Unassembled WGS sequence"/>
</dbReference>
<comment type="caution">
    <text evidence="1">The sequence shown here is derived from an EMBL/GenBank/DDBJ whole genome shotgun (WGS) entry which is preliminary data.</text>
</comment>
<gene>
    <name evidence="1" type="ORF">NO1_1887</name>
</gene>
<dbReference type="AlphaFoldDB" id="A0A388TCZ5"/>
<evidence type="ECO:0000313" key="2">
    <source>
        <dbReference type="Proteomes" id="UP000269352"/>
    </source>
</evidence>
<reference evidence="1 2" key="1">
    <citation type="journal article" date="2019" name="ISME J.">
        <title>Genome analyses of uncultured TG2/ZB3 bacteria in 'Margulisbacteria' specifically attached to ectosymbiotic spirochetes of protists in the termite gut.</title>
        <authorList>
            <person name="Utami Y.D."/>
            <person name="Kuwahara H."/>
            <person name="Igai K."/>
            <person name="Murakami T."/>
            <person name="Sugaya K."/>
            <person name="Morikawa T."/>
            <person name="Nagura Y."/>
            <person name="Yuki M."/>
            <person name="Deevong P."/>
            <person name="Inoue T."/>
            <person name="Kihara K."/>
            <person name="Lo N."/>
            <person name="Yamada A."/>
            <person name="Ohkuma M."/>
            <person name="Hongoh Y."/>
        </authorList>
    </citation>
    <scope>NUCLEOTIDE SEQUENCE [LARGE SCALE GENOMIC DNA]</scope>
    <source>
        <strain evidence="1">NkOx7-01</strain>
    </source>
</reference>
<accession>A0A388TCZ5</accession>
<proteinExistence type="predicted"/>
<protein>
    <submittedName>
        <fullName evidence="1">Uncharacterized protein</fullName>
    </submittedName>
</protein>
<name>A0A388TCZ5_TERA1</name>
<evidence type="ECO:0000313" key="1">
    <source>
        <dbReference type="EMBL" id="GBR74765.1"/>
    </source>
</evidence>
<dbReference type="EMBL" id="BGZN01000080">
    <property type="protein sequence ID" value="GBR74765.1"/>
    <property type="molecule type" value="Genomic_DNA"/>
</dbReference>